<dbReference type="AlphaFoldDB" id="A0A6H9YMU5"/>
<reference evidence="4 5" key="1">
    <citation type="submission" date="2019-09" db="EMBL/GenBank/DDBJ databases">
        <title>Actinomadura physcomitrii sp. nov., a novel actinomycete isolated from moss [Physcomitrium sphaericum (Ludw) Fuernr].</title>
        <authorList>
            <person name="Zhuang X."/>
            <person name="Liu C."/>
        </authorList>
    </citation>
    <scope>NUCLEOTIDE SEQUENCE [LARGE SCALE GENOMIC DNA]</scope>
    <source>
        <strain evidence="4 5">HMC1</strain>
    </source>
</reference>
<dbReference type="Gene3D" id="3.40.50.12820">
    <property type="match status" value="1"/>
</dbReference>
<comment type="caution">
    <text evidence="4">The sequence shown here is derived from an EMBL/GenBank/DDBJ whole genome shotgun (WGS) entry which is preliminary data.</text>
</comment>
<dbReference type="OrthoDB" id="4363623at2"/>
<dbReference type="InterPro" id="IPR025110">
    <property type="entry name" value="AMP-bd_C"/>
</dbReference>
<dbReference type="EMBL" id="WBMT01000018">
    <property type="protein sequence ID" value="KAB2343648.1"/>
    <property type="molecule type" value="Genomic_DNA"/>
</dbReference>
<dbReference type="NCBIfam" id="TIGR02262">
    <property type="entry name" value="benz_CoA_lig"/>
    <property type="match status" value="1"/>
</dbReference>
<dbReference type="SUPFAM" id="SSF56801">
    <property type="entry name" value="Acetyl-CoA synthetase-like"/>
    <property type="match status" value="1"/>
</dbReference>
<proteinExistence type="predicted"/>
<keyword evidence="5" id="KW-1185">Reference proteome</keyword>
<dbReference type="Gene3D" id="2.30.38.10">
    <property type="entry name" value="Luciferase, Domain 3"/>
    <property type="match status" value="1"/>
</dbReference>
<dbReference type="InterPro" id="IPR045851">
    <property type="entry name" value="AMP-bd_C_sf"/>
</dbReference>
<protein>
    <submittedName>
        <fullName evidence="4">Benzoate-CoA ligase family protein</fullName>
    </submittedName>
</protein>
<dbReference type="InterPro" id="IPR000873">
    <property type="entry name" value="AMP-dep_synth/lig_dom"/>
</dbReference>
<gene>
    <name evidence="4" type="ORF">F8566_33495</name>
</gene>
<evidence type="ECO:0000256" key="1">
    <source>
        <dbReference type="ARBA" id="ARBA00022598"/>
    </source>
</evidence>
<feature type="domain" description="AMP-binding enzyme C-terminal" evidence="3">
    <location>
        <begin position="428"/>
        <end position="503"/>
    </location>
</feature>
<evidence type="ECO:0000313" key="5">
    <source>
        <dbReference type="Proteomes" id="UP000468735"/>
    </source>
</evidence>
<evidence type="ECO:0000259" key="2">
    <source>
        <dbReference type="Pfam" id="PF00501"/>
    </source>
</evidence>
<dbReference type="Proteomes" id="UP000468735">
    <property type="component" value="Unassembled WGS sequence"/>
</dbReference>
<dbReference type="Gene3D" id="3.40.50.980">
    <property type="match status" value="1"/>
</dbReference>
<dbReference type="Gene3D" id="3.30.300.30">
    <property type="match status" value="1"/>
</dbReference>
<dbReference type="GO" id="GO:0016878">
    <property type="term" value="F:acid-thiol ligase activity"/>
    <property type="evidence" value="ECO:0007669"/>
    <property type="project" value="TreeGrafter"/>
</dbReference>
<name>A0A6H9YMU5_9ACTN</name>
<organism evidence="4 5">
    <name type="scientific">Actinomadura rudentiformis</name>
    <dbReference type="NCBI Taxonomy" id="359158"/>
    <lineage>
        <taxon>Bacteria</taxon>
        <taxon>Bacillati</taxon>
        <taxon>Actinomycetota</taxon>
        <taxon>Actinomycetes</taxon>
        <taxon>Streptosporangiales</taxon>
        <taxon>Thermomonosporaceae</taxon>
        <taxon>Actinomadura</taxon>
    </lineage>
</organism>
<evidence type="ECO:0000313" key="4">
    <source>
        <dbReference type="EMBL" id="KAB2343648.1"/>
    </source>
</evidence>
<accession>A0A6H9YMU5</accession>
<dbReference type="Pfam" id="PF13193">
    <property type="entry name" value="AMP-binding_C"/>
    <property type="match status" value="1"/>
</dbReference>
<dbReference type="InterPro" id="IPR011957">
    <property type="entry name" value="Benz_CoA_lig"/>
</dbReference>
<dbReference type="Pfam" id="PF00501">
    <property type="entry name" value="AMP-binding"/>
    <property type="match status" value="1"/>
</dbReference>
<dbReference type="RefSeq" id="WP_151565872.1">
    <property type="nucleotide sequence ID" value="NZ_WBMT01000018.1"/>
</dbReference>
<feature type="domain" description="AMP-dependent synthetase/ligase" evidence="2">
    <location>
        <begin position="20"/>
        <end position="378"/>
    </location>
</feature>
<dbReference type="PANTHER" id="PTHR43352">
    <property type="entry name" value="ACETYL-COA SYNTHETASE"/>
    <property type="match status" value="1"/>
</dbReference>
<sequence>MVDRPFNASTHLLDARLGEGKEQHVALTGPLGTLTYRELADRVRGLAAGLRAHDVRPEERVVLFMPDGPALAAMILAVMRMGAVAVPVSTMQTGKELGSVLRDARARVLATGAPFLLAAEQAAAEAPELRHVVIDGDDGFTAPAQAALHRLDALAQEGNDGDPYDTWEDSSALWLYTSGTTGTPKGAVHRHANIRHVTESYAREVLGITATDRCFSIPKLFFAYGIGNSLFFPLSVGATTILDPARPTPASAAQRLSEGRPTLFFAVPTFYAALLAAGLPSDTFSSVRLAVSAGEPLPPELYRRFTERFGVELVDGIGTTEALHIFLSNRAGEVRPGTTGRPVSGYDLRIVDSDGNDVEPGTPGSLLVRGESLATGYWCRTDTTRRVFEGQWLRTGDTYVADGDGYYTCLGRTNDMLKAGGIWVSPTEVEARLLEHPAVTLAAVVGLPDADGLDKPVACVVLKEGTAATPDELIAFCRAGLASFKRPREVLIVDKLPTTATGKLQRFAVREFAASLLAAR</sequence>
<evidence type="ECO:0000259" key="3">
    <source>
        <dbReference type="Pfam" id="PF13193"/>
    </source>
</evidence>
<dbReference type="PANTHER" id="PTHR43352:SF1">
    <property type="entry name" value="ANTHRANILATE--COA LIGASE"/>
    <property type="match status" value="1"/>
</dbReference>
<dbReference type="GO" id="GO:0016405">
    <property type="term" value="F:CoA-ligase activity"/>
    <property type="evidence" value="ECO:0007669"/>
    <property type="project" value="InterPro"/>
</dbReference>
<keyword evidence="1 4" id="KW-0436">Ligase</keyword>
<dbReference type="GO" id="GO:0044550">
    <property type="term" value="P:secondary metabolite biosynthetic process"/>
    <property type="evidence" value="ECO:0007669"/>
    <property type="project" value="TreeGrafter"/>
</dbReference>
<dbReference type="GO" id="GO:0005524">
    <property type="term" value="F:ATP binding"/>
    <property type="evidence" value="ECO:0007669"/>
    <property type="project" value="InterPro"/>
</dbReference>